<dbReference type="EMBL" id="LT629711">
    <property type="protein sequence ID" value="SDP53042.1"/>
    <property type="molecule type" value="Genomic_DNA"/>
</dbReference>
<dbReference type="SUPFAM" id="SSF140453">
    <property type="entry name" value="EsxAB dimer-like"/>
    <property type="match status" value="1"/>
</dbReference>
<evidence type="ECO:0000313" key="2">
    <source>
        <dbReference type="Proteomes" id="UP000199077"/>
    </source>
</evidence>
<name>A0A1H0TG58_9MICO</name>
<dbReference type="Gene3D" id="1.10.287.1060">
    <property type="entry name" value="ESAT-6-like"/>
    <property type="match status" value="1"/>
</dbReference>
<dbReference type="InterPro" id="IPR036689">
    <property type="entry name" value="ESAT-6-like_sf"/>
</dbReference>
<dbReference type="STRING" id="443156.SAMN04489867_2802"/>
<dbReference type="OrthoDB" id="5244663at2"/>
<sequence length="99" mass="10751">MLPTPEGGGGGGEKKGMDTAKVHDVISRLGKAKADLQHAKQDADQAAHKLAAAWHGPDSTRFQSQWKNDSTHIDQTVLDVQEMHKRLQAELAEQRAASN</sequence>
<dbReference type="AlphaFoldDB" id="A0A1H0TG58"/>
<evidence type="ECO:0008006" key="3">
    <source>
        <dbReference type="Google" id="ProtNLM"/>
    </source>
</evidence>
<organism evidence="1 2">
    <name type="scientific">Pedococcus dokdonensis</name>
    <dbReference type="NCBI Taxonomy" id="443156"/>
    <lineage>
        <taxon>Bacteria</taxon>
        <taxon>Bacillati</taxon>
        <taxon>Actinomycetota</taxon>
        <taxon>Actinomycetes</taxon>
        <taxon>Micrococcales</taxon>
        <taxon>Intrasporangiaceae</taxon>
        <taxon>Pedococcus</taxon>
    </lineage>
</organism>
<reference evidence="2" key="1">
    <citation type="submission" date="2016-10" db="EMBL/GenBank/DDBJ databases">
        <authorList>
            <person name="Varghese N."/>
            <person name="Submissions S."/>
        </authorList>
    </citation>
    <scope>NUCLEOTIDE SEQUENCE [LARGE SCALE GENOMIC DNA]</scope>
    <source>
        <strain evidence="2">DSM 22329</strain>
    </source>
</reference>
<keyword evidence="2" id="KW-1185">Reference proteome</keyword>
<proteinExistence type="predicted"/>
<protein>
    <recommendedName>
        <fullName evidence="3">WXG100 family type VII secretion target</fullName>
    </recommendedName>
</protein>
<gene>
    <name evidence="1" type="ORF">SAMN04489867_2802</name>
</gene>
<evidence type="ECO:0000313" key="1">
    <source>
        <dbReference type="EMBL" id="SDP53042.1"/>
    </source>
</evidence>
<dbReference type="RefSeq" id="WP_091786650.1">
    <property type="nucleotide sequence ID" value="NZ_LT629711.1"/>
</dbReference>
<accession>A0A1H0TG58</accession>
<dbReference type="Proteomes" id="UP000199077">
    <property type="component" value="Chromosome I"/>
</dbReference>